<dbReference type="PANTHER" id="PTHR11960">
    <property type="entry name" value="EUKARYOTIC TRANSLATION INITIATION FACTOR 4E RELATED"/>
    <property type="match status" value="1"/>
</dbReference>
<reference evidence="7" key="1">
    <citation type="submission" date="2020-04" db="EMBL/GenBank/DDBJ databases">
        <authorList>
            <person name="Alioto T."/>
            <person name="Alioto T."/>
            <person name="Gomez Garrido J."/>
        </authorList>
    </citation>
    <scope>NUCLEOTIDE SEQUENCE</scope>
    <source>
        <strain evidence="7">A484AB</strain>
    </source>
</reference>
<organism evidence="7 8">
    <name type="scientific">Paramuricea clavata</name>
    <name type="common">Red gorgonian</name>
    <name type="synonym">Violescent sea-whip</name>
    <dbReference type="NCBI Taxonomy" id="317549"/>
    <lineage>
        <taxon>Eukaryota</taxon>
        <taxon>Metazoa</taxon>
        <taxon>Cnidaria</taxon>
        <taxon>Anthozoa</taxon>
        <taxon>Octocorallia</taxon>
        <taxon>Malacalcyonacea</taxon>
        <taxon>Plexauridae</taxon>
        <taxon>Paramuricea</taxon>
    </lineage>
</organism>
<dbReference type="GO" id="GO:0003743">
    <property type="term" value="F:translation initiation factor activity"/>
    <property type="evidence" value="ECO:0007669"/>
    <property type="project" value="UniProtKB-KW"/>
</dbReference>
<dbReference type="GO" id="GO:0000340">
    <property type="term" value="F:RNA 7-methylguanosine cap binding"/>
    <property type="evidence" value="ECO:0007669"/>
    <property type="project" value="TreeGrafter"/>
</dbReference>
<evidence type="ECO:0000256" key="5">
    <source>
        <dbReference type="ARBA" id="ARBA00022917"/>
    </source>
</evidence>
<dbReference type="InterPro" id="IPR023398">
    <property type="entry name" value="TIF_eIF4e-like"/>
</dbReference>
<dbReference type="Gene3D" id="3.30.760.10">
    <property type="entry name" value="RNA Cap, Translation Initiation Factor Eif4e"/>
    <property type="match status" value="1"/>
</dbReference>
<dbReference type="AlphaFoldDB" id="A0A7D9I8T7"/>
<evidence type="ECO:0000256" key="1">
    <source>
        <dbReference type="ARBA" id="ARBA00009860"/>
    </source>
</evidence>
<dbReference type="Proteomes" id="UP001152795">
    <property type="component" value="Unassembled WGS sequence"/>
</dbReference>
<keyword evidence="2 6" id="KW-0396">Initiation factor</keyword>
<keyword evidence="8" id="KW-1185">Reference proteome</keyword>
<evidence type="ECO:0000256" key="2">
    <source>
        <dbReference type="ARBA" id="ARBA00022540"/>
    </source>
</evidence>
<proteinExistence type="inferred from homology"/>
<evidence type="ECO:0000313" key="8">
    <source>
        <dbReference type="Proteomes" id="UP001152795"/>
    </source>
</evidence>
<evidence type="ECO:0000313" key="7">
    <source>
        <dbReference type="EMBL" id="CAB3999864.1"/>
    </source>
</evidence>
<gene>
    <name evidence="7" type="ORF">PACLA_8A017664</name>
</gene>
<comment type="caution">
    <text evidence="7">The sequence shown here is derived from an EMBL/GenBank/DDBJ whole genome shotgun (WGS) entry which is preliminary data.</text>
</comment>
<keyword evidence="4 6" id="KW-0694">RNA-binding</keyword>
<evidence type="ECO:0000256" key="4">
    <source>
        <dbReference type="ARBA" id="ARBA00022884"/>
    </source>
</evidence>
<dbReference type="OrthoDB" id="590761at2759"/>
<sequence>MLANSRKSLFIPCLDTEEAQNSEAENCESEACVSQNGERETCMDTLNISLTGNGKIDAVFQNGSRCKSVELKDTTSSTNVVCTSGWSEVLSNKTQIFNGEAKKTSQRRKSIRRMHANLSGTKYADGIKPMWEDEKNKQGGRWLVNSNRGQRTELDRIWLETLLCLVGEAFDDYSDLVCGTVVQIRAKMDKLAVWTGNAKEQQANVTIGRIIKTRLQLPHKMSIGFQTHADTMIKTGSTTKNLYTV</sequence>
<dbReference type="GO" id="GO:0016281">
    <property type="term" value="C:eukaryotic translation initiation factor 4F complex"/>
    <property type="evidence" value="ECO:0007669"/>
    <property type="project" value="TreeGrafter"/>
</dbReference>
<accession>A0A7D9I8T7</accession>
<dbReference type="GO" id="GO:0006417">
    <property type="term" value="P:regulation of translation"/>
    <property type="evidence" value="ECO:0007669"/>
    <property type="project" value="UniProtKB-KW"/>
</dbReference>
<dbReference type="EMBL" id="CACRXK020003689">
    <property type="protein sequence ID" value="CAB3999864.1"/>
    <property type="molecule type" value="Genomic_DNA"/>
</dbReference>
<dbReference type="Pfam" id="PF01652">
    <property type="entry name" value="IF4E"/>
    <property type="match status" value="1"/>
</dbReference>
<dbReference type="PANTHER" id="PTHR11960:SF8">
    <property type="entry name" value="EUKARYOTIC TRANSLATION INITIATION FACTOR 4E1-RELATED"/>
    <property type="match status" value="1"/>
</dbReference>
<keyword evidence="3" id="KW-0810">Translation regulation</keyword>
<keyword evidence="5 6" id="KW-0648">Protein biosynthesis</keyword>
<dbReference type="InterPro" id="IPR001040">
    <property type="entry name" value="TIF_eIF_4E"/>
</dbReference>
<name>A0A7D9I8T7_PARCT</name>
<protein>
    <submittedName>
        <fullName evidence="7">Eukaryotic translation initiation factor 4E-like</fullName>
    </submittedName>
</protein>
<comment type="similarity">
    <text evidence="1 6">Belongs to the eukaryotic initiation factor 4E family.</text>
</comment>
<evidence type="ECO:0000256" key="6">
    <source>
        <dbReference type="RuleBase" id="RU004374"/>
    </source>
</evidence>
<evidence type="ECO:0000256" key="3">
    <source>
        <dbReference type="ARBA" id="ARBA00022845"/>
    </source>
</evidence>
<dbReference type="SUPFAM" id="SSF55418">
    <property type="entry name" value="eIF4e-like"/>
    <property type="match status" value="1"/>
</dbReference>